<organism evidence="3 4">
    <name type="scientific">Paraburkholderia piptadeniae</name>
    <dbReference type="NCBI Taxonomy" id="1701573"/>
    <lineage>
        <taxon>Bacteria</taxon>
        <taxon>Pseudomonadati</taxon>
        <taxon>Pseudomonadota</taxon>
        <taxon>Betaproteobacteria</taxon>
        <taxon>Burkholderiales</taxon>
        <taxon>Burkholderiaceae</taxon>
        <taxon>Paraburkholderia</taxon>
    </lineage>
</organism>
<reference evidence="3" key="1">
    <citation type="submission" date="2016-12" db="EMBL/GenBank/DDBJ databases">
        <authorList>
            <person name="Moulin L."/>
        </authorList>
    </citation>
    <scope>NUCLEOTIDE SEQUENCE [LARGE SCALE GENOMIC DNA]</scope>
    <source>
        <strain evidence="3">STM 7183</strain>
    </source>
</reference>
<proteinExistence type="predicted"/>
<dbReference type="Proteomes" id="UP000195569">
    <property type="component" value="Unassembled WGS sequence"/>
</dbReference>
<comment type="caution">
    <text evidence="3">The sequence shown here is derived from an EMBL/GenBank/DDBJ whole genome shotgun (WGS) entry which is preliminary data.</text>
</comment>
<name>A0A1N7S9T4_9BURK</name>
<dbReference type="RefSeq" id="WP_087736113.1">
    <property type="nucleotide sequence ID" value="NZ_CYGY02000038.1"/>
</dbReference>
<evidence type="ECO:0000256" key="2">
    <source>
        <dbReference type="SAM" id="SignalP"/>
    </source>
</evidence>
<feature type="chain" id="PRO_5012433274" evidence="2">
    <location>
        <begin position="24"/>
        <end position="93"/>
    </location>
</feature>
<keyword evidence="2" id="KW-0732">Signal</keyword>
<gene>
    <name evidence="3" type="ORF">BN2476_380070</name>
</gene>
<dbReference type="EMBL" id="CYGY02000038">
    <property type="protein sequence ID" value="SIT44169.1"/>
    <property type="molecule type" value="Genomic_DNA"/>
</dbReference>
<sequence>MKTKLIATLLIASSASLAAPAFASGYGPAPYYRPDAGAPASQRGQSAQTLAVEEDQGRMMDERHSGVGGGEPVSYESGGPSMADNANPMYRGN</sequence>
<evidence type="ECO:0000256" key="1">
    <source>
        <dbReference type="SAM" id="MobiDB-lite"/>
    </source>
</evidence>
<keyword evidence="4" id="KW-1185">Reference proteome</keyword>
<dbReference type="OrthoDB" id="9133844at2"/>
<dbReference type="AlphaFoldDB" id="A0A1N7S9T4"/>
<feature type="region of interest" description="Disordered" evidence="1">
    <location>
        <begin position="32"/>
        <end position="93"/>
    </location>
</feature>
<evidence type="ECO:0000313" key="4">
    <source>
        <dbReference type="Proteomes" id="UP000195569"/>
    </source>
</evidence>
<protein>
    <submittedName>
        <fullName evidence="3">Uncharacterized protein</fullName>
    </submittedName>
</protein>
<evidence type="ECO:0000313" key="3">
    <source>
        <dbReference type="EMBL" id="SIT44169.1"/>
    </source>
</evidence>
<feature type="signal peptide" evidence="2">
    <location>
        <begin position="1"/>
        <end position="23"/>
    </location>
</feature>
<accession>A0A1N7S9T4</accession>
<feature type="compositionally biased region" description="Basic and acidic residues" evidence="1">
    <location>
        <begin position="55"/>
        <end position="65"/>
    </location>
</feature>